<accession>A0A0U5JUT5</accession>
<name>A0A0U5JUT5_LIMRT</name>
<protein>
    <submittedName>
        <fullName evidence="1">Uncharacterized protein</fullName>
    </submittedName>
</protein>
<dbReference type="AlphaFoldDB" id="A0A0U5JUT5"/>
<evidence type="ECO:0000313" key="1">
    <source>
        <dbReference type="EMBL" id="CUR41625.1"/>
    </source>
</evidence>
<dbReference type="Proteomes" id="UP000235484">
    <property type="component" value="Unassembled WGS sequence"/>
</dbReference>
<proteinExistence type="predicted"/>
<evidence type="ECO:0000313" key="2">
    <source>
        <dbReference type="Proteomes" id="UP000235484"/>
    </source>
</evidence>
<dbReference type="EMBL" id="LN887634">
    <property type="protein sequence ID" value="CUR41625.1"/>
    <property type="molecule type" value="Genomic_DNA"/>
</dbReference>
<sequence>MSVKVDSELESVSLVLSFFTKELLASEVDVIVSASAKTLGEPIVSPIPKAVVAIAAQHHFLPSLYNLKCFFISMTFPFQ</sequence>
<gene>
    <name evidence="1" type="ORF">LRLP16767_LR202_01603</name>
</gene>
<reference evidence="2" key="1">
    <citation type="submission" date="2015-10" db="EMBL/GenBank/DDBJ databases">
        <authorList>
            <person name="Crossman L.C."/>
        </authorList>
    </citation>
    <scope>NUCLEOTIDE SEQUENCE [LARGE SCALE GENOMIC DNA]</scope>
    <source>
        <strain evidence="2">20-2</strain>
    </source>
</reference>
<organism evidence="1 2">
    <name type="scientific">Limosilactobacillus reuteri</name>
    <name type="common">Lactobacillus reuteri</name>
    <dbReference type="NCBI Taxonomy" id="1598"/>
    <lineage>
        <taxon>Bacteria</taxon>
        <taxon>Bacillati</taxon>
        <taxon>Bacillota</taxon>
        <taxon>Bacilli</taxon>
        <taxon>Lactobacillales</taxon>
        <taxon>Lactobacillaceae</taxon>
        <taxon>Limosilactobacillus</taxon>
    </lineage>
</organism>